<protein>
    <recommendedName>
        <fullName evidence="3">DUF2489 domain-containing protein</fullName>
    </recommendedName>
</protein>
<gene>
    <name evidence="2" type="ORF">Q3M24_06615</name>
</gene>
<evidence type="ECO:0000256" key="1">
    <source>
        <dbReference type="SAM" id="Phobius"/>
    </source>
</evidence>
<feature type="transmembrane region" description="Helical" evidence="1">
    <location>
        <begin position="6"/>
        <end position="25"/>
    </location>
</feature>
<keyword evidence="1" id="KW-0812">Transmembrane</keyword>
<dbReference type="EMBL" id="CP159373">
    <property type="protein sequence ID" value="XCN74412.1"/>
    <property type="molecule type" value="Genomic_DNA"/>
</dbReference>
<keyword evidence="1" id="KW-0472">Membrane</keyword>
<reference evidence="2" key="1">
    <citation type="journal article" date="2024" name="Syst. Appl. Microbiol.">
        <title>First single-strain enrichments of Electrothrix cable bacteria, description of E. aestuarii sp. nov. and E. rattekaaiensis sp. nov., and proposal of a cable bacteria taxonomy following the rules of the SeqCode.</title>
        <authorList>
            <person name="Plum-Jensen L.E."/>
            <person name="Schramm A."/>
            <person name="Marshall I.P.G."/>
        </authorList>
    </citation>
    <scope>NUCLEOTIDE SEQUENCE</scope>
    <source>
        <strain evidence="2">Rat1</strain>
    </source>
</reference>
<keyword evidence="1" id="KW-1133">Transmembrane helix</keyword>
<dbReference type="KEGG" id="eaj:Q3M24_06615"/>
<name>A0AAU8LZV0_9BACT</name>
<reference evidence="2" key="2">
    <citation type="submission" date="2024-06" db="EMBL/GenBank/DDBJ databases">
        <authorList>
            <person name="Plum-Jensen L.E."/>
            <person name="Schramm A."/>
            <person name="Marshall I.P.G."/>
        </authorList>
    </citation>
    <scope>NUCLEOTIDE SEQUENCE</scope>
    <source>
        <strain evidence="2">Rat1</strain>
    </source>
</reference>
<accession>A0AAU8LZV0</accession>
<dbReference type="AlphaFoldDB" id="A0AAU8LZV0"/>
<evidence type="ECO:0000313" key="2">
    <source>
        <dbReference type="EMBL" id="XCN74412.1"/>
    </source>
</evidence>
<organism evidence="2">
    <name type="scientific">Candidatus Electrothrix aestuarii</name>
    <dbReference type="NCBI Taxonomy" id="3062594"/>
    <lineage>
        <taxon>Bacteria</taxon>
        <taxon>Pseudomonadati</taxon>
        <taxon>Thermodesulfobacteriota</taxon>
        <taxon>Desulfobulbia</taxon>
        <taxon>Desulfobulbales</taxon>
        <taxon>Desulfobulbaceae</taxon>
        <taxon>Candidatus Electrothrix</taxon>
    </lineage>
</organism>
<evidence type="ECO:0008006" key="3">
    <source>
        <dbReference type="Google" id="ProtNLM"/>
    </source>
</evidence>
<sequence>MNAYISIIAAVLAGIFTVITAYIAWKLKNVTDERARNLAIDKEQHDEKKKLYESVYTLFEQAIREIQLREEFTLTREFSDINAKIHLFAPEVIGEQYSKAHHLLEEWSILHHKASPRQMEVGERTITIIEAPDPTEQYKKPAMESFDELQEQLQKLIKLMRQDLNTD</sequence>
<proteinExistence type="predicted"/>